<sequence>MLDPLALPSRLHPTDFKVELQKVKYSWQLNSTDHLPITSEAIQCGLVGLAGLYNSVEELKQSPTIRQNAKSMEDSLSESMVLLDSCSIIRELFQMIKENVQSLQSALRRKGLSDPSIHNKITAYFCFRRKMNKCVAKTLKTLKNLEHKIGSDHSVNVESNFTSVLRQVTGITIAILKSILVFLSLPTGNHPRSWSFVSKLMLTKSGRENGLINEVGNVDFALKTIQGKLRSSGATVVDEVQMLQKTLQNFDATIRVFEGALERLNRQLVQNRVILLNIYTC</sequence>
<dbReference type="Pfam" id="PF03087">
    <property type="entry name" value="BPS1"/>
    <property type="match status" value="1"/>
</dbReference>
<dbReference type="Proteomes" id="UP000231279">
    <property type="component" value="Unassembled WGS sequence"/>
</dbReference>
<proteinExistence type="predicted"/>
<accession>A0A2G9HWU0</accession>
<name>A0A2G9HWU0_9LAMI</name>
<dbReference type="AlphaFoldDB" id="A0A2G9HWU0"/>
<reference evidence="2" key="1">
    <citation type="journal article" date="2018" name="Gigascience">
        <title>Genome assembly of the Pink Ipe (Handroanthus impetiginosus, Bignoniaceae), a highly valued, ecologically keystone Neotropical timber forest tree.</title>
        <authorList>
            <person name="Silva-Junior O.B."/>
            <person name="Grattapaglia D."/>
            <person name="Novaes E."/>
            <person name="Collevatti R.G."/>
        </authorList>
    </citation>
    <scope>NUCLEOTIDE SEQUENCE [LARGE SCALE GENOMIC DNA]</scope>
    <source>
        <strain evidence="2">cv. UFG-1</strain>
    </source>
</reference>
<dbReference type="GO" id="GO:0048364">
    <property type="term" value="P:root development"/>
    <property type="evidence" value="ECO:0007669"/>
    <property type="project" value="InterPro"/>
</dbReference>
<dbReference type="EMBL" id="NKXS01000849">
    <property type="protein sequence ID" value="PIN21985.1"/>
    <property type="molecule type" value="Genomic_DNA"/>
</dbReference>
<dbReference type="STRING" id="429701.A0A2G9HWU0"/>
<keyword evidence="2" id="KW-1185">Reference proteome</keyword>
<dbReference type="PANTHER" id="PTHR33070">
    <property type="entry name" value="OS06G0725500 PROTEIN"/>
    <property type="match status" value="1"/>
</dbReference>
<dbReference type="InterPro" id="IPR004320">
    <property type="entry name" value="BPS1_pln"/>
</dbReference>
<comment type="caution">
    <text evidence="1">The sequence shown here is derived from an EMBL/GenBank/DDBJ whole genome shotgun (WGS) entry which is preliminary data.</text>
</comment>
<protein>
    <submittedName>
        <fullName evidence="1">Uncharacterized protein</fullName>
    </submittedName>
</protein>
<dbReference type="GO" id="GO:0048367">
    <property type="term" value="P:shoot system development"/>
    <property type="evidence" value="ECO:0007669"/>
    <property type="project" value="InterPro"/>
</dbReference>
<evidence type="ECO:0000313" key="1">
    <source>
        <dbReference type="EMBL" id="PIN21985.1"/>
    </source>
</evidence>
<dbReference type="PANTHER" id="PTHR33070:SF120">
    <property type="entry name" value="EXPRESSED PROTEIN"/>
    <property type="match status" value="1"/>
</dbReference>
<dbReference type="OrthoDB" id="1701699at2759"/>
<organism evidence="1 2">
    <name type="scientific">Handroanthus impetiginosus</name>
    <dbReference type="NCBI Taxonomy" id="429701"/>
    <lineage>
        <taxon>Eukaryota</taxon>
        <taxon>Viridiplantae</taxon>
        <taxon>Streptophyta</taxon>
        <taxon>Embryophyta</taxon>
        <taxon>Tracheophyta</taxon>
        <taxon>Spermatophyta</taxon>
        <taxon>Magnoliopsida</taxon>
        <taxon>eudicotyledons</taxon>
        <taxon>Gunneridae</taxon>
        <taxon>Pentapetalae</taxon>
        <taxon>asterids</taxon>
        <taxon>lamiids</taxon>
        <taxon>Lamiales</taxon>
        <taxon>Bignoniaceae</taxon>
        <taxon>Crescentiina</taxon>
        <taxon>Tabebuia alliance</taxon>
        <taxon>Handroanthus</taxon>
    </lineage>
</organism>
<gene>
    <name evidence="1" type="ORF">CDL12_05309</name>
</gene>
<evidence type="ECO:0000313" key="2">
    <source>
        <dbReference type="Proteomes" id="UP000231279"/>
    </source>
</evidence>